<dbReference type="NCBIfam" id="TIGR01011">
    <property type="entry name" value="rpsB_bact"/>
    <property type="match status" value="1"/>
</dbReference>
<dbReference type="Pfam" id="PF00318">
    <property type="entry name" value="Ribosomal_S2"/>
    <property type="match status" value="1"/>
</dbReference>
<evidence type="ECO:0000256" key="4">
    <source>
        <dbReference type="ARBA" id="ARBA00035155"/>
    </source>
</evidence>
<dbReference type="SUPFAM" id="SSF52313">
    <property type="entry name" value="Ribosomal protein S2"/>
    <property type="match status" value="1"/>
</dbReference>
<comment type="similarity">
    <text evidence="1 5">Belongs to the universal ribosomal protein uS2 family.</text>
</comment>
<dbReference type="FunFam" id="1.10.287.610:FF:000001">
    <property type="entry name" value="30S ribosomal protein S2"/>
    <property type="match status" value="1"/>
</dbReference>
<evidence type="ECO:0000313" key="7">
    <source>
        <dbReference type="EMBL" id="AIT93450.1"/>
    </source>
</evidence>
<dbReference type="PANTHER" id="PTHR12534">
    <property type="entry name" value="30S RIBOSOMAL PROTEIN S2 PROKARYOTIC AND ORGANELLAR"/>
    <property type="match status" value="1"/>
</dbReference>
<sequence length="272" mass="31083">MVNSIDEMVQVGMHFGHQARKWNPKMAPYIYAERNGVHIIDLIQTYSHLKQVSQFLEESSSQGKTFLFVGTKKQASRLIAKTALQCDSFFVNQRWLGGMLTNWKTIKTSIIKLNDLELREKRGEFERLPKKEAATCKKEKERLEKYLGGLKKMFSIPDVVIIIGQPQEMNAVHECQKLGIRSVTILDTDCDPTLADLFVPANDDSVASLRLILNQFLESIRKGQKRFLDLKTEEKHNNMSKLKNSSIEKNKSSIKRRTRANVVKSGGLNQKS</sequence>
<keyword evidence="7" id="KW-0150">Chloroplast</keyword>
<geneLocation type="chloroplast" evidence="7"/>
<evidence type="ECO:0000256" key="3">
    <source>
        <dbReference type="ARBA" id="ARBA00023274"/>
    </source>
</evidence>
<dbReference type="GO" id="GO:0009507">
    <property type="term" value="C:chloroplast"/>
    <property type="evidence" value="ECO:0007669"/>
    <property type="project" value="UniProtKB-SubCell"/>
</dbReference>
<reference evidence="7" key="1">
    <citation type="journal article" date="2014" name="BMC Evol. Biol.">
        <title>Chloroplast phylogenomic analysis resolves deep-level relationships within the green algal class Trebouxiophyceae.</title>
        <authorList>
            <person name="Lemieux C."/>
            <person name="Otis C."/>
            <person name="Turmel M."/>
        </authorList>
    </citation>
    <scope>NUCLEOTIDE SEQUENCE</scope>
</reference>
<accession>A0A097KJW9</accession>
<protein>
    <recommendedName>
        <fullName evidence="4 5">Small ribosomal subunit protein uS2c</fullName>
    </recommendedName>
</protein>
<dbReference type="Gene3D" id="3.40.50.10490">
    <property type="entry name" value="Glucose-6-phosphate isomerase like protein, domain 1"/>
    <property type="match status" value="1"/>
</dbReference>
<dbReference type="Gene3D" id="1.10.287.610">
    <property type="entry name" value="Helix hairpin bin"/>
    <property type="match status" value="1"/>
</dbReference>
<dbReference type="CDD" id="cd01425">
    <property type="entry name" value="RPS2"/>
    <property type="match status" value="1"/>
</dbReference>
<dbReference type="AlphaFoldDB" id="A0A097KJW9"/>
<dbReference type="GO" id="GO:0006412">
    <property type="term" value="P:translation"/>
    <property type="evidence" value="ECO:0007669"/>
    <property type="project" value="UniProtKB-UniRule"/>
</dbReference>
<feature type="region of interest" description="Disordered" evidence="6">
    <location>
        <begin position="238"/>
        <end position="272"/>
    </location>
</feature>
<dbReference type="InterPro" id="IPR005706">
    <property type="entry name" value="Ribosomal_uS2_bac/mit/plastid"/>
</dbReference>
<proteinExistence type="inferred from homology"/>
<dbReference type="EMBL" id="KM462861">
    <property type="protein sequence ID" value="AIT93450.1"/>
    <property type="molecule type" value="Genomic_DNA"/>
</dbReference>
<gene>
    <name evidence="5 7" type="primary">rps2</name>
</gene>
<dbReference type="PRINTS" id="PR00395">
    <property type="entry name" value="RIBOSOMALS2"/>
</dbReference>
<dbReference type="GeneID" id="22158452"/>
<keyword evidence="7" id="KW-0934">Plastid</keyword>
<dbReference type="PANTHER" id="PTHR12534:SF0">
    <property type="entry name" value="SMALL RIBOSOMAL SUBUNIT PROTEIN US2M"/>
    <property type="match status" value="1"/>
</dbReference>
<keyword evidence="2 5" id="KW-0689">Ribosomal protein</keyword>
<evidence type="ECO:0000256" key="1">
    <source>
        <dbReference type="ARBA" id="ARBA00006242"/>
    </source>
</evidence>
<organism evidence="7">
    <name type="scientific">Myrmecia israelensis</name>
    <name type="common">Green coccoid free-living microalga</name>
    <name type="synonym">Friedmannia israelensis</name>
    <dbReference type="NCBI Taxonomy" id="3171"/>
    <lineage>
        <taxon>Eukaryota</taxon>
        <taxon>Viridiplantae</taxon>
        <taxon>Chlorophyta</taxon>
        <taxon>core chlorophytes</taxon>
        <taxon>Trebouxiophyceae</taxon>
        <taxon>Trebouxiales</taxon>
        <taxon>Trebouxiaceae</taxon>
        <taxon>Myrmecia</taxon>
    </lineage>
</organism>
<evidence type="ECO:0000256" key="2">
    <source>
        <dbReference type="ARBA" id="ARBA00022980"/>
    </source>
</evidence>
<name>A0A097KJW9_MYRIS</name>
<dbReference type="InterPro" id="IPR001865">
    <property type="entry name" value="Ribosomal_uS2"/>
</dbReference>
<dbReference type="GO" id="GO:0003735">
    <property type="term" value="F:structural constituent of ribosome"/>
    <property type="evidence" value="ECO:0007669"/>
    <property type="project" value="InterPro"/>
</dbReference>
<dbReference type="HAMAP" id="MF_00291_B">
    <property type="entry name" value="Ribosomal_uS2_B"/>
    <property type="match status" value="1"/>
</dbReference>
<dbReference type="InterPro" id="IPR023591">
    <property type="entry name" value="Ribosomal_uS2_flav_dom_sf"/>
</dbReference>
<dbReference type="RefSeq" id="YP_009104903.1">
    <property type="nucleotide sequence ID" value="NC_025525.1"/>
</dbReference>
<evidence type="ECO:0000256" key="5">
    <source>
        <dbReference type="HAMAP-Rule" id="MF_00291"/>
    </source>
</evidence>
<keyword evidence="3 5" id="KW-0687">Ribonucleoprotein</keyword>
<dbReference type="GO" id="GO:0005763">
    <property type="term" value="C:mitochondrial small ribosomal subunit"/>
    <property type="evidence" value="ECO:0007669"/>
    <property type="project" value="TreeGrafter"/>
</dbReference>
<comment type="subcellular location">
    <subcellularLocation>
        <location evidence="5">Plastid</location>
        <location evidence="5">Chloroplast</location>
    </subcellularLocation>
</comment>
<evidence type="ECO:0000256" key="6">
    <source>
        <dbReference type="SAM" id="MobiDB-lite"/>
    </source>
</evidence>